<dbReference type="SUPFAM" id="SSF52821">
    <property type="entry name" value="Rhodanese/Cell cycle control phosphatase"/>
    <property type="match status" value="1"/>
</dbReference>
<dbReference type="InterPro" id="IPR008343">
    <property type="entry name" value="MKP"/>
</dbReference>
<dbReference type="InterPro" id="IPR016130">
    <property type="entry name" value="Tyr_Pase_AS"/>
</dbReference>
<dbReference type="InterPro" id="IPR000387">
    <property type="entry name" value="Tyr_Pase_dom"/>
</dbReference>
<reference evidence="18" key="3">
    <citation type="submission" date="2025-08" db="UniProtKB">
        <authorList>
            <consortium name="Ensembl"/>
        </authorList>
    </citation>
    <scope>IDENTIFICATION</scope>
    <source>
        <strain evidence="18">17573</strain>
    </source>
</reference>
<evidence type="ECO:0000256" key="9">
    <source>
        <dbReference type="ARBA" id="ARBA00051341"/>
    </source>
</evidence>
<dbReference type="Gene3D" id="3.40.250.10">
    <property type="entry name" value="Rhodanese-like domain"/>
    <property type="match status" value="1"/>
</dbReference>
<feature type="compositionally biased region" description="Basic and acidic residues" evidence="14">
    <location>
        <begin position="31"/>
        <end position="43"/>
    </location>
</feature>
<evidence type="ECO:0000256" key="1">
    <source>
        <dbReference type="ARBA" id="ARBA00004123"/>
    </source>
</evidence>
<dbReference type="GO" id="GO:0004721">
    <property type="term" value="F:phosphoprotein phosphatase activity"/>
    <property type="evidence" value="ECO:0000318"/>
    <property type="project" value="GO_Central"/>
</dbReference>
<organism evidence="18 19">
    <name type="scientific">Macaca mulatta</name>
    <name type="common">Rhesus macaque</name>
    <dbReference type="NCBI Taxonomy" id="9544"/>
    <lineage>
        <taxon>Eukaryota</taxon>
        <taxon>Metazoa</taxon>
        <taxon>Chordata</taxon>
        <taxon>Craniata</taxon>
        <taxon>Vertebrata</taxon>
        <taxon>Euteleostomi</taxon>
        <taxon>Mammalia</taxon>
        <taxon>Eutheria</taxon>
        <taxon>Euarchontoglires</taxon>
        <taxon>Primates</taxon>
        <taxon>Haplorrhini</taxon>
        <taxon>Catarrhini</taxon>
        <taxon>Cercopithecidae</taxon>
        <taxon>Cercopithecinae</taxon>
        <taxon>Macaca</taxon>
    </lineage>
</organism>
<dbReference type="InterPro" id="IPR003595">
    <property type="entry name" value="Tyr_Pase_cat"/>
</dbReference>
<dbReference type="InterPro" id="IPR029021">
    <property type="entry name" value="Prot-tyrosine_phosphatase-like"/>
</dbReference>
<dbReference type="GO" id="GO:0043409">
    <property type="term" value="P:negative regulation of MAPK cascade"/>
    <property type="evidence" value="ECO:0000318"/>
    <property type="project" value="GO_Central"/>
</dbReference>
<dbReference type="PROSITE" id="PS50056">
    <property type="entry name" value="TYR_PHOSPHATASE_2"/>
    <property type="match status" value="1"/>
</dbReference>
<dbReference type="GO" id="GO:0001706">
    <property type="term" value="P:endoderm formation"/>
    <property type="evidence" value="ECO:0000318"/>
    <property type="project" value="GO_Central"/>
</dbReference>
<evidence type="ECO:0000259" key="16">
    <source>
        <dbReference type="PROSITE" id="PS50056"/>
    </source>
</evidence>
<dbReference type="VEuPathDB" id="HostDB:ENSMMUG00000049314"/>
<comment type="catalytic activity">
    <reaction evidence="8">
        <text>O-phospho-L-threonyl-[protein] + H2O = L-threonyl-[protein] + phosphate</text>
        <dbReference type="Rhea" id="RHEA:47004"/>
        <dbReference type="Rhea" id="RHEA-COMP:11060"/>
        <dbReference type="Rhea" id="RHEA-COMP:11605"/>
        <dbReference type="ChEBI" id="CHEBI:15377"/>
        <dbReference type="ChEBI" id="CHEBI:30013"/>
        <dbReference type="ChEBI" id="CHEBI:43474"/>
        <dbReference type="ChEBI" id="CHEBI:61977"/>
        <dbReference type="EC" id="3.1.3.16"/>
    </reaction>
    <physiologicalReaction direction="left-to-right" evidence="8">
        <dbReference type="Rhea" id="RHEA:47005"/>
    </physiologicalReaction>
</comment>
<dbReference type="PANTHER" id="PTHR10159">
    <property type="entry name" value="DUAL SPECIFICITY PROTEIN PHOSPHATASE"/>
    <property type="match status" value="1"/>
</dbReference>
<dbReference type="InterPro" id="IPR000340">
    <property type="entry name" value="Dual-sp_phosphatase_cat-dom"/>
</dbReference>
<dbReference type="OMA" id="AGPENIC"/>
<evidence type="ECO:0000256" key="5">
    <source>
        <dbReference type="ARBA" id="ARBA00022801"/>
    </source>
</evidence>
<dbReference type="PROSITE" id="PS50206">
    <property type="entry name" value="RHODANESE_3"/>
    <property type="match status" value="1"/>
</dbReference>
<keyword evidence="19" id="KW-1185">Reference proteome</keyword>
<dbReference type="Proteomes" id="UP000006718">
    <property type="component" value="Chromosome 13"/>
</dbReference>
<dbReference type="GO" id="GO:0017017">
    <property type="term" value="F:MAP kinase tyrosine/serine/threonine phosphatase activity"/>
    <property type="evidence" value="ECO:0007669"/>
    <property type="project" value="InterPro"/>
</dbReference>
<reference evidence="19" key="1">
    <citation type="journal article" date="2007" name="Science">
        <title>Evolutionary and biomedical insights from the rhesus macaque genome.</title>
        <authorList>
            <person name="Gibbs R.A."/>
            <person name="Rogers J."/>
            <person name="Katze M.G."/>
            <person name="Bumgarner R."/>
            <person name="Weinstock G.M."/>
            <person name="Mardis E.R."/>
            <person name="Remington K.A."/>
            <person name="Strausberg R.L."/>
            <person name="Venter J.C."/>
            <person name="Wilson R.K."/>
            <person name="Batzer M.A."/>
            <person name="Bustamante C.D."/>
            <person name="Eichler E.E."/>
            <person name="Hahn M.W."/>
            <person name="Hardison R.C."/>
            <person name="Makova K.D."/>
            <person name="Miller W."/>
            <person name="Milosavljevic A."/>
            <person name="Palermo R.E."/>
            <person name="Siepel A."/>
            <person name="Sikela J.M."/>
            <person name="Attaway T."/>
            <person name="Bell S."/>
            <person name="Bernard K.E."/>
            <person name="Buhay C.J."/>
            <person name="Chandrabose M.N."/>
            <person name="Dao M."/>
            <person name="Davis C."/>
            <person name="Delehaunty K.D."/>
            <person name="Ding Y."/>
            <person name="Dinh H.H."/>
            <person name="Dugan-Rocha S."/>
            <person name="Fulton L.A."/>
            <person name="Gabisi R.A."/>
            <person name="Garner T.T."/>
            <person name="Godfrey J."/>
            <person name="Hawes A.C."/>
            <person name="Hernandez J."/>
            <person name="Hines S."/>
            <person name="Holder M."/>
            <person name="Hume J."/>
            <person name="Jhangiani S.N."/>
            <person name="Joshi V."/>
            <person name="Khan Z.M."/>
            <person name="Kirkness E.F."/>
            <person name="Cree A."/>
            <person name="Fowler R.G."/>
            <person name="Lee S."/>
            <person name="Lewis L.R."/>
            <person name="Li Z."/>
            <person name="Liu Y.-S."/>
            <person name="Moore S.M."/>
            <person name="Muzny D."/>
            <person name="Nazareth L.V."/>
            <person name="Ngo D.N."/>
            <person name="Okwuonu G.O."/>
            <person name="Pai G."/>
            <person name="Parker D."/>
            <person name="Paul H.A."/>
            <person name="Pfannkoch C."/>
            <person name="Pohl C.S."/>
            <person name="Rogers Y.-H.C."/>
            <person name="Ruiz S.J."/>
            <person name="Sabo A."/>
            <person name="Santibanez J."/>
            <person name="Schneider B.W."/>
            <person name="Smith S.M."/>
            <person name="Sodergren E."/>
            <person name="Svatek A.F."/>
            <person name="Utterback T.R."/>
            <person name="Vattathil S."/>
            <person name="Warren W."/>
            <person name="White C.S."/>
            <person name="Chinwalla A.T."/>
            <person name="Feng Y."/>
            <person name="Halpern A.L."/>
            <person name="Hillier L.W."/>
            <person name="Huang X."/>
            <person name="Minx P."/>
            <person name="Nelson J.O."/>
            <person name="Pepin K.H."/>
            <person name="Qin X."/>
            <person name="Sutton G.G."/>
            <person name="Venter E."/>
            <person name="Walenz B.P."/>
            <person name="Wallis J.W."/>
            <person name="Worley K.C."/>
            <person name="Yang S.-P."/>
            <person name="Jones S.M."/>
            <person name="Marra M.A."/>
            <person name="Rocchi M."/>
            <person name="Schein J.E."/>
            <person name="Baertsch R."/>
            <person name="Clarke L."/>
            <person name="Csuros M."/>
            <person name="Glasscock J."/>
            <person name="Harris R.A."/>
            <person name="Havlak P."/>
            <person name="Jackson A.R."/>
            <person name="Jiang H."/>
            <person name="Liu Y."/>
            <person name="Messina D.N."/>
            <person name="Shen Y."/>
            <person name="Song H.X.-Z."/>
            <person name="Wylie T."/>
            <person name="Zhang L."/>
            <person name="Birney E."/>
            <person name="Han K."/>
            <person name="Konkel M.K."/>
            <person name="Lee J."/>
            <person name="Smit A.F.A."/>
            <person name="Ullmer B."/>
            <person name="Wang H."/>
            <person name="Xing J."/>
            <person name="Burhans R."/>
            <person name="Cheng Z."/>
            <person name="Karro J.E."/>
            <person name="Ma J."/>
            <person name="Raney B."/>
            <person name="She X."/>
            <person name="Cox M.J."/>
            <person name="Demuth J.P."/>
            <person name="Dumas L.J."/>
            <person name="Han S.-G."/>
            <person name="Hopkins J."/>
            <person name="Karimpour-Fard A."/>
            <person name="Kim Y.H."/>
            <person name="Pollack J.R."/>
            <person name="Vinar T."/>
            <person name="Addo-Quaye C."/>
            <person name="Degenhardt J."/>
            <person name="Denby A."/>
            <person name="Hubisz M.J."/>
            <person name="Indap A."/>
            <person name="Kosiol C."/>
            <person name="Lahn B.T."/>
            <person name="Lawson H.A."/>
            <person name="Marklein A."/>
            <person name="Nielsen R."/>
            <person name="Vallender E.J."/>
            <person name="Clark A.G."/>
            <person name="Ferguson B."/>
            <person name="Hernandez R.D."/>
            <person name="Hirani K."/>
            <person name="Kehrer-Sawatzki H."/>
            <person name="Kolb J."/>
            <person name="Patil S."/>
            <person name="Pu L.-L."/>
            <person name="Ren Y."/>
            <person name="Smith D.G."/>
            <person name="Wheeler D.A."/>
            <person name="Schenck I."/>
            <person name="Ball E.V."/>
            <person name="Chen R."/>
            <person name="Cooper D.N."/>
            <person name="Giardine B."/>
            <person name="Hsu F."/>
            <person name="Kent W.J."/>
            <person name="Lesk A."/>
            <person name="Nelson D.L."/>
            <person name="O'brien W.E."/>
            <person name="Pruefer K."/>
            <person name="Stenson P.D."/>
            <person name="Wallace J.C."/>
            <person name="Ke H."/>
            <person name="Liu X.-M."/>
            <person name="Wang P."/>
            <person name="Xiang A.P."/>
            <person name="Yang F."/>
            <person name="Barber G.P."/>
            <person name="Haussler D."/>
            <person name="Karolchik D."/>
            <person name="Kern A.D."/>
            <person name="Kuhn R.M."/>
            <person name="Smith K.E."/>
            <person name="Zwieg A.S."/>
        </authorList>
    </citation>
    <scope>NUCLEOTIDE SEQUENCE [LARGE SCALE GENOMIC DNA]</scope>
    <source>
        <strain evidence="19">17573</strain>
    </source>
</reference>
<dbReference type="SMART" id="SM00404">
    <property type="entry name" value="PTPc_motif"/>
    <property type="match status" value="1"/>
</dbReference>
<feature type="domain" description="Tyrosine specific protein phosphatases" evidence="16">
    <location>
        <begin position="412"/>
        <end position="466"/>
    </location>
</feature>
<dbReference type="GO" id="GO:0005737">
    <property type="term" value="C:cytoplasm"/>
    <property type="evidence" value="ECO:0000318"/>
    <property type="project" value="GO_Central"/>
</dbReference>
<evidence type="ECO:0000256" key="4">
    <source>
        <dbReference type="ARBA" id="ARBA00013081"/>
    </source>
</evidence>
<dbReference type="GO" id="GO:0004722">
    <property type="term" value="F:protein serine/threonine phosphatase activity"/>
    <property type="evidence" value="ECO:0007669"/>
    <property type="project" value="UniProtKB-EC"/>
</dbReference>
<dbReference type="FunFam" id="3.40.250.10:FF:000034">
    <property type="entry name" value="Dual specificity phosphatase 2"/>
    <property type="match status" value="1"/>
</dbReference>
<dbReference type="AlphaFoldDB" id="A0A5F8AUL7"/>
<dbReference type="CDD" id="cd01446">
    <property type="entry name" value="DSP_MapKP"/>
    <property type="match status" value="1"/>
</dbReference>
<dbReference type="GO" id="GO:0005634">
    <property type="term" value="C:nucleus"/>
    <property type="evidence" value="ECO:0000318"/>
    <property type="project" value="GO_Central"/>
</dbReference>
<evidence type="ECO:0000259" key="17">
    <source>
        <dbReference type="PROSITE" id="PS50206"/>
    </source>
</evidence>
<evidence type="ECO:0000256" key="10">
    <source>
        <dbReference type="ARBA" id="ARBA00057539"/>
    </source>
</evidence>
<dbReference type="Ensembl" id="ENSMMUT00000103950.1">
    <property type="protein sequence ID" value="ENSMMUP00000080858.1"/>
    <property type="gene ID" value="ENSMMUG00000049314.1"/>
</dbReference>
<dbReference type="Bgee" id="ENSMMUG00000049314">
    <property type="expression patterns" value="Expressed in spermatocyte and 11 other cell types or tissues"/>
</dbReference>
<dbReference type="GeneTree" id="ENSGT00940000161605"/>
<dbReference type="PANTHER" id="PTHR10159:SF109">
    <property type="entry name" value="DUAL SPECIFICITY PROTEIN PHOSPHATASE 2"/>
    <property type="match status" value="1"/>
</dbReference>
<feature type="domain" description="Rhodanese" evidence="17">
    <location>
        <begin position="70"/>
        <end position="191"/>
    </location>
</feature>
<dbReference type="PRINTS" id="PR01764">
    <property type="entry name" value="MAPKPHPHTASE"/>
</dbReference>
<evidence type="ECO:0000256" key="7">
    <source>
        <dbReference type="ARBA" id="ARBA00023242"/>
    </source>
</evidence>
<keyword evidence="7" id="KW-0539">Nucleus</keyword>
<dbReference type="SMART" id="SM00195">
    <property type="entry name" value="DSPc"/>
    <property type="match status" value="1"/>
</dbReference>
<dbReference type="FunCoup" id="A0A5F8AUL7">
    <property type="interactions" value="1605"/>
</dbReference>
<dbReference type="PROSITE" id="PS50054">
    <property type="entry name" value="TYR_PHOSPHATASE_DUAL"/>
    <property type="match status" value="1"/>
</dbReference>
<dbReference type="InterPro" id="IPR001763">
    <property type="entry name" value="Rhodanese-like_dom"/>
</dbReference>
<evidence type="ECO:0000256" key="13">
    <source>
        <dbReference type="ARBA" id="ARBA00081378"/>
    </source>
</evidence>
<dbReference type="SUPFAM" id="SSF52799">
    <property type="entry name" value="(Phosphotyrosine protein) phosphatases II"/>
    <property type="match status" value="1"/>
</dbReference>
<evidence type="ECO:0000256" key="2">
    <source>
        <dbReference type="ARBA" id="ARBA00008601"/>
    </source>
</evidence>
<evidence type="ECO:0000256" key="6">
    <source>
        <dbReference type="ARBA" id="ARBA00022912"/>
    </source>
</evidence>
<comment type="subunit">
    <text evidence="11">Interacts with MAPK14; this interaction does not lead to catalytic activation of DUSP2 and dephosphrylation of MAPK14.</text>
</comment>
<evidence type="ECO:0000313" key="18">
    <source>
        <dbReference type="Ensembl" id="ENSMMUP00000080858.1"/>
    </source>
</evidence>
<comment type="subcellular location">
    <subcellularLocation>
        <location evidence="1">Nucleus</location>
    </subcellularLocation>
</comment>
<evidence type="ECO:0000256" key="8">
    <source>
        <dbReference type="ARBA" id="ARBA00048832"/>
    </source>
</evidence>
<dbReference type="Pfam" id="PF00581">
    <property type="entry name" value="Rhodanese"/>
    <property type="match status" value="1"/>
</dbReference>
<dbReference type="EC" id="3.1.3.16" evidence="4"/>
<accession>A0A5F8AUL7</accession>
<dbReference type="ExpressionAtlas" id="A0A5F8AUL7">
    <property type="expression patterns" value="baseline"/>
</dbReference>
<dbReference type="GO" id="GO:0004725">
    <property type="term" value="F:protein tyrosine phosphatase activity"/>
    <property type="evidence" value="ECO:0007669"/>
    <property type="project" value="UniProtKB-EC"/>
</dbReference>
<reference evidence="18" key="2">
    <citation type="submission" date="2019-01" db="EMBL/GenBank/DDBJ databases">
        <authorList>
            <person name="Graves T."/>
            <person name="Eichler E.E."/>
            <person name="Wilson R.K."/>
        </authorList>
    </citation>
    <scope>NUCLEOTIDE SEQUENCE [LARGE SCALE GENOMIC DNA]</scope>
    <source>
        <strain evidence="18">17573</strain>
    </source>
</reference>
<evidence type="ECO:0000256" key="3">
    <source>
        <dbReference type="ARBA" id="ARBA00013064"/>
    </source>
</evidence>
<dbReference type="Gene3D" id="3.90.190.10">
    <property type="entry name" value="Protein tyrosine phosphatase superfamily"/>
    <property type="match status" value="1"/>
</dbReference>
<keyword evidence="5" id="KW-0378">Hydrolase</keyword>
<evidence type="ECO:0000313" key="20">
    <source>
        <dbReference type="VGNC" id="VGNC:106150"/>
    </source>
</evidence>
<dbReference type="PROSITE" id="PS00383">
    <property type="entry name" value="TYR_PHOSPHATASE_1"/>
    <property type="match status" value="1"/>
</dbReference>
<comment type="similarity">
    <text evidence="2">Belongs to the protein-tyrosine phosphatase family. Non-receptor class dual specificity subfamily.</text>
</comment>
<comment type="function">
    <text evidence="10">Dephosphorylates both phosphorylated Thr and Tyr residues in MAPK1, and dephosphorylation of phosphotyrosine is slightly faster than that of phosphothreonine. Can dephosphorylate MAPK1.</text>
</comment>
<protein>
    <recommendedName>
        <fullName evidence="12">Dual specificity protein phosphatase 2</fullName>
        <ecNumber evidence="4">3.1.3.16</ecNumber>
        <ecNumber evidence="3">3.1.3.48</ecNumber>
    </recommendedName>
    <alternativeName>
        <fullName evidence="13">Dual specificity protein phosphatase PAC-1</fullName>
    </alternativeName>
</protein>
<keyword evidence="6" id="KW-0904">Protein phosphatase</keyword>
<proteinExistence type="inferred from homology"/>
<reference evidence="18" key="4">
    <citation type="submission" date="2025-09" db="UniProtKB">
        <authorList>
            <consortium name="Ensembl"/>
        </authorList>
    </citation>
    <scope>IDENTIFICATION</scope>
    <source>
        <strain evidence="18">17573</strain>
    </source>
</reference>
<dbReference type="GO" id="GO:0007165">
    <property type="term" value="P:signal transduction"/>
    <property type="evidence" value="ECO:0000318"/>
    <property type="project" value="GO_Central"/>
</dbReference>
<evidence type="ECO:0000259" key="15">
    <source>
        <dbReference type="PROSITE" id="PS50054"/>
    </source>
</evidence>
<evidence type="ECO:0000256" key="14">
    <source>
        <dbReference type="SAM" id="MobiDB-lite"/>
    </source>
</evidence>
<dbReference type="CDD" id="cd14641">
    <property type="entry name" value="DSP_DUSP2"/>
    <property type="match status" value="1"/>
</dbReference>
<feature type="region of interest" description="Disordered" evidence="14">
    <location>
        <begin position="1"/>
        <end position="47"/>
    </location>
</feature>
<dbReference type="InterPro" id="IPR036873">
    <property type="entry name" value="Rhodanese-like_dom_sf"/>
</dbReference>
<dbReference type="Pfam" id="PF00782">
    <property type="entry name" value="DSPc"/>
    <property type="match status" value="1"/>
</dbReference>
<name>A0A5F8AUL7_MACMU</name>
<comment type="catalytic activity">
    <reaction evidence="9">
        <text>O-phospho-L-tyrosyl-[protein] + H2O = L-tyrosyl-[protein] + phosphate</text>
        <dbReference type="Rhea" id="RHEA:10684"/>
        <dbReference type="Rhea" id="RHEA-COMP:10136"/>
        <dbReference type="Rhea" id="RHEA-COMP:20101"/>
        <dbReference type="ChEBI" id="CHEBI:15377"/>
        <dbReference type="ChEBI" id="CHEBI:43474"/>
        <dbReference type="ChEBI" id="CHEBI:46858"/>
        <dbReference type="ChEBI" id="CHEBI:61978"/>
        <dbReference type="EC" id="3.1.3.48"/>
    </reaction>
    <physiologicalReaction direction="left-to-right" evidence="9">
        <dbReference type="Rhea" id="RHEA:10685"/>
    </physiologicalReaction>
</comment>
<dbReference type="FunFam" id="3.90.190.10:FF:000015">
    <property type="entry name" value="Dual specificity phosphatase 4"/>
    <property type="match status" value="1"/>
</dbReference>
<evidence type="ECO:0000256" key="11">
    <source>
        <dbReference type="ARBA" id="ARBA00065606"/>
    </source>
</evidence>
<dbReference type="InterPro" id="IPR020422">
    <property type="entry name" value="TYR_PHOSPHATASE_DUAL_dom"/>
</dbReference>
<sequence>MVSRRPAQGYLTRTAAEGARSRPLRQRHRHESPGRGNERKEEEAPAAMGLEAARELECAALGALLREPREAERTLLLDCRPFLAFCRRHVRAARPVPWNALLRRRARGPPAAVLACLLPDRALRTRLGRGELARAVVLDEGSASVAELRPDGPAHVLLAALLHETRAGPTAVFFLRGGFDGFQGCCPDLCSEAPAPALPPPAGSKTSCSDPRAPIYDQVSTAPRPGPFLPPHRRLGASRERACHLGMRAVCPCTHLYTCVCWGRWGHGCSHVPVWVCVRLHVYVGSVRGTCVPVCPPHIPESCLRSGGLAEDSSCLSQPMGSPPAAAPALRGWAAKASPSVCPLQGGPVEILPYLFLGSCSHSSDLQGLQACGITAVLNVSASCPNHFEGLFRYKSIPVEDNQMVEISAWFQEAIGFIDWVKNSGGRVLVHCQAGISRSATICLAYLMQSRRVRLDEAFDFVKQRRGIISPNFSFMGQLLQFETQVLCH</sequence>
<evidence type="ECO:0000256" key="12">
    <source>
        <dbReference type="ARBA" id="ARBA00073901"/>
    </source>
</evidence>
<gene>
    <name evidence="18 20" type="primary">DUSP2</name>
</gene>
<dbReference type="STRING" id="9544.ENSMMUP00000080858"/>
<feature type="domain" description="Tyrosine-protein phosphatase" evidence="15">
    <location>
        <begin position="347"/>
        <end position="488"/>
    </location>
</feature>
<dbReference type="VGNC" id="VGNC:106150">
    <property type="gene designation" value="DUSP2"/>
</dbReference>
<dbReference type="SMART" id="SM00450">
    <property type="entry name" value="RHOD"/>
    <property type="match status" value="1"/>
</dbReference>
<dbReference type="EC" id="3.1.3.48" evidence="3"/>
<dbReference type="InParanoid" id="A0A5F8AUL7"/>
<evidence type="ECO:0000313" key="19">
    <source>
        <dbReference type="Proteomes" id="UP000006718"/>
    </source>
</evidence>